<dbReference type="Proteomes" id="UP000789572">
    <property type="component" value="Unassembled WGS sequence"/>
</dbReference>
<keyword evidence="3" id="KW-1185">Reference proteome</keyword>
<evidence type="ECO:0000313" key="3">
    <source>
        <dbReference type="Proteomes" id="UP000789572"/>
    </source>
</evidence>
<protein>
    <submittedName>
        <fullName evidence="2">1476_t:CDS:1</fullName>
    </submittedName>
</protein>
<accession>A0A9N9C9Q6</accession>
<evidence type="ECO:0000313" key="2">
    <source>
        <dbReference type="EMBL" id="CAG8595672.1"/>
    </source>
</evidence>
<feature type="coiled-coil region" evidence="1">
    <location>
        <begin position="22"/>
        <end position="59"/>
    </location>
</feature>
<dbReference type="OrthoDB" id="2442454at2759"/>
<organism evidence="2 3">
    <name type="scientific">Paraglomus occultum</name>
    <dbReference type="NCBI Taxonomy" id="144539"/>
    <lineage>
        <taxon>Eukaryota</taxon>
        <taxon>Fungi</taxon>
        <taxon>Fungi incertae sedis</taxon>
        <taxon>Mucoromycota</taxon>
        <taxon>Glomeromycotina</taxon>
        <taxon>Glomeromycetes</taxon>
        <taxon>Paraglomerales</taxon>
        <taxon>Paraglomeraceae</taxon>
        <taxon>Paraglomus</taxon>
    </lineage>
</organism>
<gene>
    <name evidence="2" type="ORF">POCULU_LOCUS7202</name>
</gene>
<name>A0A9N9C9Q6_9GLOM</name>
<dbReference type="EMBL" id="CAJVPJ010001549">
    <property type="protein sequence ID" value="CAG8595672.1"/>
    <property type="molecule type" value="Genomic_DNA"/>
</dbReference>
<comment type="caution">
    <text evidence="2">The sequence shown here is derived from an EMBL/GenBank/DDBJ whole genome shotgun (WGS) entry which is preliminary data.</text>
</comment>
<evidence type="ECO:0000256" key="1">
    <source>
        <dbReference type="SAM" id="Coils"/>
    </source>
</evidence>
<dbReference type="AlphaFoldDB" id="A0A9N9C9Q6"/>
<reference evidence="2" key="1">
    <citation type="submission" date="2021-06" db="EMBL/GenBank/DDBJ databases">
        <authorList>
            <person name="Kallberg Y."/>
            <person name="Tangrot J."/>
            <person name="Rosling A."/>
        </authorList>
    </citation>
    <scope>NUCLEOTIDE SEQUENCE</scope>
    <source>
        <strain evidence="2">IA702</strain>
    </source>
</reference>
<sequence>MANTQSKNDSLEQISKLIAENTEIKKKREAEYEARIKKLEQRDNEKAGLKTKFEALERKNKMDTANLPVESIELKNQEPKSLEEKEEDEFLDLTYKEQKNAKEFPSRAYVTIGKMKLWNPMKLNLLKVSIEQGLIKELLNDIPIISSVIIPEYRPFQITTQSLVCLFHYALRSRHEEILAWYNYSDNFENRVIEICRDLGVTDKKARIQLYKEMLEHLPDITSGNLRMKILRAKKIHMLFGEKGVGIDKIKQVTYSIFAISRLTNNQIQNIIKNVTSVEPLLETDTQRDDQTDAKPLVAKSRISAYSDQPNLEDSELAEATFKLAEKFLQTVPEPYDRDIWKVVLRVSDNNNAFALYDQR</sequence>
<keyword evidence="1" id="KW-0175">Coiled coil</keyword>
<proteinExistence type="predicted"/>